<proteinExistence type="predicted"/>
<dbReference type="Pfam" id="PF01967">
    <property type="entry name" value="MoaC"/>
    <property type="match status" value="1"/>
</dbReference>
<evidence type="ECO:0000256" key="4">
    <source>
        <dbReference type="ARBA" id="ARBA00023150"/>
    </source>
</evidence>
<dbReference type="eggNOG" id="KOG2876">
    <property type="taxonomic scope" value="Eukaryota"/>
</dbReference>
<feature type="domain" description="Molybdopterin cofactor biosynthesis C (MoaC)" evidence="6">
    <location>
        <begin position="43"/>
        <end position="181"/>
    </location>
</feature>
<dbReference type="OrthoDB" id="429626at2759"/>
<dbReference type="GO" id="GO:0006777">
    <property type="term" value="P:Mo-molybdopterin cofactor biosynthetic process"/>
    <property type="evidence" value="ECO:0007669"/>
    <property type="project" value="UniProtKB-KW"/>
</dbReference>
<evidence type="ECO:0000256" key="2">
    <source>
        <dbReference type="ARBA" id="ARBA00005046"/>
    </source>
</evidence>
<dbReference type="EC" id="4.6.1.17" evidence="3"/>
<dbReference type="GeneID" id="19956632"/>
<protein>
    <recommendedName>
        <fullName evidence="3">cyclic pyranopterin monophosphate synthase</fullName>
        <ecNumber evidence="3">4.6.1.17</ecNumber>
    </recommendedName>
</protein>
<comment type="catalytic activity">
    <reaction evidence="1">
        <text>(8S)-3',8-cyclo-7,8-dihydroguanosine 5'-triphosphate = cyclic pyranopterin phosphate + diphosphate</text>
        <dbReference type="Rhea" id="RHEA:49580"/>
        <dbReference type="ChEBI" id="CHEBI:33019"/>
        <dbReference type="ChEBI" id="CHEBI:59648"/>
        <dbReference type="ChEBI" id="CHEBI:131766"/>
        <dbReference type="EC" id="4.6.1.17"/>
    </reaction>
</comment>
<evidence type="ECO:0000313" key="7">
    <source>
        <dbReference type="EMBL" id="EQC26244.1"/>
    </source>
</evidence>
<accession>T0PLH7</accession>
<dbReference type="AlphaFoldDB" id="T0PLH7"/>
<evidence type="ECO:0000256" key="3">
    <source>
        <dbReference type="ARBA" id="ARBA00012575"/>
    </source>
</evidence>
<keyword evidence="4" id="KW-0501">Molybdenum cofactor biosynthesis</keyword>
<evidence type="ECO:0000256" key="5">
    <source>
        <dbReference type="ARBA" id="ARBA00023239"/>
    </source>
</evidence>
<dbReference type="InterPro" id="IPR002820">
    <property type="entry name" value="Mopterin_CF_biosynth-C_dom"/>
</dbReference>
<dbReference type="UniPathway" id="UPA00344"/>
<dbReference type="NCBIfam" id="NF006870">
    <property type="entry name" value="PRK09364.1"/>
    <property type="match status" value="1"/>
</dbReference>
<evidence type="ECO:0000313" key="8">
    <source>
        <dbReference type="Proteomes" id="UP000030762"/>
    </source>
</evidence>
<dbReference type="GO" id="GO:0061798">
    <property type="term" value="F:GTP 3',8'-cyclase activity"/>
    <property type="evidence" value="ECO:0007669"/>
    <property type="project" value="TreeGrafter"/>
</dbReference>
<dbReference type="InParanoid" id="T0PLH7"/>
<dbReference type="Gene3D" id="3.30.70.640">
    <property type="entry name" value="Molybdopterin cofactor biosynthesis C (MoaC) domain"/>
    <property type="match status" value="1"/>
</dbReference>
<sequence>MRGERQTPLHIMLLGRIARWPPVRASSSLHGLTHVNAEKQPTMVDVSGKAVTKRTATARSIIRLPPAVMAALRHDAELVSKKGPVLSTATLAGVMGAKRTSDLIPFCHPLGLENCKVTLDVRDADSTIHVHCSATVTGRTGVEMEALTGASIAALCVYDMCKALSHDIVITETRLLAKTGGKADFTAAPGT</sequence>
<dbReference type="SUPFAM" id="SSF55040">
    <property type="entry name" value="Molybdenum cofactor biosynthesis protein C, MoaC"/>
    <property type="match status" value="1"/>
</dbReference>
<dbReference type="PANTHER" id="PTHR22960:SF0">
    <property type="entry name" value="MOLYBDENUM COFACTOR BIOSYNTHESIS PROTEIN 1"/>
    <property type="match status" value="1"/>
</dbReference>
<comment type="pathway">
    <text evidence="2">Cofactor biosynthesis; molybdopterin biosynthesis.</text>
</comment>
<dbReference type="GO" id="GO:0061799">
    <property type="term" value="F:cyclic pyranopterin monophosphate synthase activity"/>
    <property type="evidence" value="ECO:0007669"/>
    <property type="project" value="UniProtKB-EC"/>
</dbReference>
<organism evidence="7 8">
    <name type="scientific">Saprolegnia diclina (strain VS20)</name>
    <dbReference type="NCBI Taxonomy" id="1156394"/>
    <lineage>
        <taxon>Eukaryota</taxon>
        <taxon>Sar</taxon>
        <taxon>Stramenopiles</taxon>
        <taxon>Oomycota</taxon>
        <taxon>Saprolegniomycetes</taxon>
        <taxon>Saprolegniales</taxon>
        <taxon>Saprolegniaceae</taxon>
        <taxon>Saprolegnia</taxon>
    </lineage>
</organism>
<keyword evidence="8" id="KW-1185">Reference proteome</keyword>
<dbReference type="PANTHER" id="PTHR22960">
    <property type="entry name" value="MOLYBDOPTERIN COFACTOR SYNTHESIS PROTEIN A"/>
    <property type="match status" value="1"/>
</dbReference>
<dbReference type="InterPro" id="IPR023045">
    <property type="entry name" value="MoaC"/>
</dbReference>
<dbReference type="InterPro" id="IPR050105">
    <property type="entry name" value="MoCo_biosynth_MoaA/MoaC"/>
</dbReference>
<name>T0PLH7_SAPDV</name>
<dbReference type="InterPro" id="IPR047594">
    <property type="entry name" value="MoaC_bact/euk"/>
</dbReference>
<dbReference type="OMA" id="IWDMVKS"/>
<dbReference type="STRING" id="1156394.T0PLH7"/>
<dbReference type="EMBL" id="JH767236">
    <property type="protein sequence ID" value="EQC26244.1"/>
    <property type="molecule type" value="Genomic_DNA"/>
</dbReference>
<dbReference type="NCBIfam" id="TIGR00581">
    <property type="entry name" value="moaC"/>
    <property type="match status" value="1"/>
</dbReference>
<evidence type="ECO:0000256" key="1">
    <source>
        <dbReference type="ARBA" id="ARBA00001637"/>
    </source>
</evidence>
<dbReference type="CDD" id="cd01420">
    <property type="entry name" value="MoaC_PE"/>
    <property type="match status" value="1"/>
</dbReference>
<evidence type="ECO:0000259" key="6">
    <source>
        <dbReference type="Pfam" id="PF01967"/>
    </source>
</evidence>
<gene>
    <name evidence="7" type="ORF">SDRG_15905</name>
</gene>
<keyword evidence="5" id="KW-0456">Lyase</keyword>
<dbReference type="Proteomes" id="UP000030762">
    <property type="component" value="Unassembled WGS sequence"/>
</dbReference>
<dbReference type="RefSeq" id="XP_008620313.1">
    <property type="nucleotide sequence ID" value="XM_008622091.1"/>
</dbReference>
<dbReference type="InterPro" id="IPR036522">
    <property type="entry name" value="MoaC_sf"/>
</dbReference>
<dbReference type="VEuPathDB" id="FungiDB:SDRG_15905"/>
<reference evidence="7 8" key="1">
    <citation type="submission" date="2012-04" db="EMBL/GenBank/DDBJ databases">
        <title>The Genome Sequence of Saprolegnia declina VS20.</title>
        <authorList>
            <consortium name="The Broad Institute Genome Sequencing Platform"/>
            <person name="Russ C."/>
            <person name="Nusbaum C."/>
            <person name="Tyler B."/>
            <person name="van West P."/>
            <person name="Dieguez-Uribeondo J."/>
            <person name="de Bruijn I."/>
            <person name="Tripathy S."/>
            <person name="Jiang R."/>
            <person name="Young S.K."/>
            <person name="Zeng Q."/>
            <person name="Gargeya S."/>
            <person name="Fitzgerald M."/>
            <person name="Haas B."/>
            <person name="Abouelleil A."/>
            <person name="Alvarado L."/>
            <person name="Arachchi H.M."/>
            <person name="Berlin A."/>
            <person name="Chapman S.B."/>
            <person name="Goldberg J."/>
            <person name="Griggs A."/>
            <person name="Gujja S."/>
            <person name="Hansen M."/>
            <person name="Howarth C."/>
            <person name="Imamovic A."/>
            <person name="Larimer J."/>
            <person name="McCowen C."/>
            <person name="Montmayeur A."/>
            <person name="Murphy C."/>
            <person name="Neiman D."/>
            <person name="Pearson M."/>
            <person name="Priest M."/>
            <person name="Roberts A."/>
            <person name="Saif S."/>
            <person name="Shea T."/>
            <person name="Sisk P."/>
            <person name="Sykes S."/>
            <person name="Wortman J."/>
            <person name="Nusbaum C."/>
            <person name="Birren B."/>
        </authorList>
    </citation>
    <scope>NUCLEOTIDE SEQUENCE [LARGE SCALE GENOMIC DNA]</scope>
    <source>
        <strain evidence="7 8">VS20</strain>
    </source>
</reference>